<feature type="compositionally biased region" description="Polar residues" evidence="1">
    <location>
        <begin position="52"/>
        <end position="65"/>
    </location>
</feature>
<name>A0ABS2CS26_9MICO</name>
<keyword evidence="4" id="KW-1185">Reference proteome</keyword>
<evidence type="ECO:0000313" key="3">
    <source>
        <dbReference type="EMBL" id="MBM6402610.1"/>
    </source>
</evidence>
<keyword evidence="2" id="KW-0472">Membrane</keyword>
<evidence type="ECO:0000256" key="1">
    <source>
        <dbReference type="SAM" id="MobiDB-lite"/>
    </source>
</evidence>
<protein>
    <submittedName>
        <fullName evidence="3">Uncharacterized protein</fullName>
    </submittedName>
</protein>
<keyword evidence="2" id="KW-0812">Transmembrane</keyword>
<feature type="transmembrane region" description="Helical" evidence="2">
    <location>
        <begin position="18"/>
        <end position="41"/>
    </location>
</feature>
<gene>
    <name evidence="3" type="ORF">JQN70_19630</name>
</gene>
<organism evidence="3 4">
    <name type="scientific">Phycicoccus sonneratiae</name>
    <dbReference type="NCBI Taxonomy" id="2807628"/>
    <lineage>
        <taxon>Bacteria</taxon>
        <taxon>Bacillati</taxon>
        <taxon>Actinomycetota</taxon>
        <taxon>Actinomycetes</taxon>
        <taxon>Micrococcales</taxon>
        <taxon>Intrasporangiaceae</taxon>
        <taxon>Phycicoccus</taxon>
    </lineage>
</organism>
<reference evidence="3" key="1">
    <citation type="submission" date="2021-02" db="EMBL/GenBank/DDBJ databases">
        <title>Phycicoccus sp. MQZ13P-5T, whole genome shotgun sequence.</title>
        <authorList>
            <person name="Tuo L."/>
        </authorList>
    </citation>
    <scope>NUCLEOTIDE SEQUENCE</scope>
    <source>
        <strain evidence="3">MQZ13P-5</strain>
    </source>
</reference>
<proteinExistence type="predicted"/>
<dbReference type="RefSeq" id="WP_204133083.1">
    <property type="nucleotide sequence ID" value="NZ_JAFDVD010000029.1"/>
</dbReference>
<keyword evidence="2" id="KW-1133">Transmembrane helix</keyword>
<dbReference type="EMBL" id="JAFDVD010000029">
    <property type="protein sequence ID" value="MBM6402610.1"/>
    <property type="molecule type" value="Genomic_DNA"/>
</dbReference>
<sequence>MTTSTAAPEVAGWGRRRLLLVLAGASTLVVCLAAGLVYGVVASLADKPSVPTGRSASVAASTGQSFRDRVATTPMRQVGPEASRGGAAATAPSPSIQVPPATTEGTAGVPTGYPHTPAGAVGQLAAIDTTVLAGMSVPHTTGVYGAWSLPGAPPASRWVMTGNVRAFLTAAAGAADPVLTATPVAAQVKGTDGPGWVLACVLLRLDAVAAATASVAYGHCEPMQWQHDRWMIAAGARPAAAPSTWPGTDLALQAGWRTWVPLGVQD</sequence>
<evidence type="ECO:0000313" key="4">
    <source>
        <dbReference type="Proteomes" id="UP001430172"/>
    </source>
</evidence>
<accession>A0ABS2CS26</accession>
<feature type="region of interest" description="Disordered" evidence="1">
    <location>
        <begin position="48"/>
        <end position="114"/>
    </location>
</feature>
<comment type="caution">
    <text evidence="3">The sequence shown here is derived from an EMBL/GenBank/DDBJ whole genome shotgun (WGS) entry which is preliminary data.</text>
</comment>
<dbReference type="Proteomes" id="UP001430172">
    <property type="component" value="Unassembled WGS sequence"/>
</dbReference>
<evidence type="ECO:0000256" key="2">
    <source>
        <dbReference type="SAM" id="Phobius"/>
    </source>
</evidence>